<evidence type="ECO:0000313" key="3">
    <source>
        <dbReference type="Proteomes" id="UP000094043"/>
    </source>
</evidence>
<dbReference type="InterPro" id="IPR050282">
    <property type="entry name" value="Cycloisomerase_2"/>
</dbReference>
<protein>
    <submittedName>
        <fullName evidence="2">Uncharacterized protein</fullName>
    </submittedName>
</protein>
<evidence type="ECO:0000313" key="2">
    <source>
        <dbReference type="EMBL" id="WVN90952.1"/>
    </source>
</evidence>
<reference evidence="2" key="1">
    <citation type="submission" date="2016-06" db="EMBL/GenBank/DDBJ databases">
        <authorList>
            <person name="Cuomo C."/>
            <person name="Litvintseva A."/>
            <person name="Heitman J."/>
            <person name="Chen Y."/>
            <person name="Sun S."/>
            <person name="Springer D."/>
            <person name="Dromer F."/>
            <person name="Young S."/>
            <person name="Zeng Q."/>
            <person name="Chapman S."/>
            <person name="Gujja S."/>
            <person name="Saif S."/>
            <person name="Birren B."/>
        </authorList>
    </citation>
    <scope>NUCLEOTIDE SEQUENCE</scope>
    <source>
        <strain evidence="2">CBS 7841</strain>
    </source>
</reference>
<dbReference type="GeneID" id="91090405"/>
<dbReference type="EMBL" id="CP143791">
    <property type="protein sequence ID" value="WVN90952.1"/>
    <property type="molecule type" value="Genomic_DNA"/>
</dbReference>
<dbReference type="SUPFAM" id="SSF50974">
    <property type="entry name" value="Nitrous oxide reductase, N-terminal domain"/>
    <property type="match status" value="1"/>
</dbReference>
<dbReference type="PANTHER" id="PTHR30344:SF7">
    <property type="entry name" value="DUF2415 DOMAIN-CONTAINING PROTEIN"/>
    <property type="match status" value="1"/>
</dbReference>
<evidence type="ECO:0000256" key="1">
    <source>
        <dbReference type="ARBA" id="ARBA00005564"/>
    </source>
</evidence>
<dbReference type="RefSeq" id="XP_066071652.1">
    <property type="nucleotide sequence ID" value="XM_066215555.1"/>
</dbReference>
<gene>
    <name evidence="2" type="ORF">L203_106197</name>
</gene>
<reference evidence="2" key="3">
    <citation type="submission" date="2024-01" db="EMBL/GenBank/DDBJ databases">
        <authorList>
            <person name="Coelho M.A."/>
            <person name="David-Palma M."/>
            <person name="Shea T."/>
            <person name="Sun S."/>
            <person name="Cuomo C.A."/>
            <person name="Heitman J."/>
        </authorList>
    </citation>
    <scope>NUCLEOTIDE SEQUENCE</scope>
    <source>
        <strain evidence="2">CBS 7841</strain>
    </source>
</reference>
<dbReference type="OrthoDB" id="9972196at2759"/>
<dbReference type="Proteomes" id="UP000094043">
    <property type="component" value="Chromosome 8"/>
</dbReference>
<keyword evidence="3" id="KW-1185">Reference proteome</keyword>
<name>A0A1E3IVP9_9TREE</name>
<dbReference type="InterPro" id="IPR019405">
    <property type="entry name" value="Lactonase_7-beta_prop"/>
</dbReference>
<dbReference type="Pfam" id="PF10282">
    <property type="entry name" value="Lactonase"/>
    <property type="match status" value="1"/>
</dbReference>
<dbReference type="AlphaFoldDB" id="A0A1E3IVP9"/>
<dbReference type="InterPro" id="IPR011045">
    <property type="entry name" value="N2O_reductase_N"/>
</dbReference>
<comment type="similarity">
    <text evidence="1">Belongs to the cycloisomerase 2 family.</text>
</comment>
<dbReference type="GO" id="GO:0017057">
    <property type="term" value="F:6-phosphogluconolactonase activity"/>
    <property type="evidence" value="ECO:0007669"/>
    <property type="project" value="TreeGrafter"/>
</dbReference>
<dbReference type="Gene3D" id="2.130.10.10">
    <property type="entry name" value="YVTN repeat-like/Quinoprotein amine dehydrogenase"/>
    <property type="match status" value="1"/>
</dbReference>
<proteinExistence type="inferred from homology"/>
<organism evidence="2 3">
    <name type="scientific">Cryptococcus depauperatus CBS 7841</name>
    <dbReference type="NCBI Taxonomy" id="1295531"/>
    <lineage>
        <taxon>Eukaryota</taxon>
        <taxon>Fungi</taxon>
        <taxon>Dikarya</taxon>
        <taxon>Basidiomycota</taxon>
        <taxon>Agaricomycotina</taxon>
        <taxon>Tremellomycetes</taxon>
        <taxon>Tremellales</taxon>
        <taxon>Cryptococcaceae</taxon>
        <taxon>Cryptococcus</taxon>
    </lineage>
</organism>
<accession>A0A1E3IVP9</accession>
<dbReference type="InterPro" id="IPR015943">
    <property type="entry name" value="WD40/YVTN_repeat-like_dom_sf"/>
</dbReference>
<reference evidence="2" key="2">
    <citation type="journal article" date="2022" name="Elife">
        <title>Obligate sexual reproduction of a homothallic fungus closely related to the Cryptococcus pathogenic species complex.</title>
        <authorList>
            <person name="Passer A.R."/>
            <person name="Clancey S.A."/>
            <person name="Shea T."/>
            <person name="David-Palma M."/>
            <person name="Averette A.F."/>
            <person name="Boekhout T."/>
            <person name="Porcel B.M."/>
            <person name="Nowrousian M."/>
            <person name="Cuomo C.A."/>
            <person name="Sun S."/>
            <person name="Heitman J."/>
            <person name="Coelho M.A."/>
        </authorList>
    </citation>
    <scope>NUCLEOTIDE SEQUENCE</scope>
    <source>
        <strain evidence="2">CBS 7841</strain>
    </source>
</reference>
<dbReference type="PANTHER" id="PTHR30344">
    <property type="entry name" value="6-PHOSPHOGLUCONOLACTONASE-RELATED"/>
    <property type="match status" value="1"/>
</dbReference>
<dbReference type="KEGG" id="cdep:91090405"/>
<dbReference type="VEuPathDB" id="FungiDB:L203_00907"/>
<sequence>MSIYKFLVTGYRSSFSIFSFEPSTAKIKPVSDSSPAPANATYIELADSPALAASEDGGYLFTISDEQGGSGVSLRLTGDQVEITGQRTVHGGPVHVHIMKDGSGIVVSNFKGGSVIFLPITSSGALSSSSESPLLTLPFVYESQTAPVPKRQDASHAHHVAEGSDGTLYLSDMGSDRIWKLNREGESGLNIVGWLQAPPGAGPRHSLISKDGKYLYNVTELSNEILIFPLTDCSEPVHPLPNFKCSIIPPSVPSAAHSYMNAAQLIFNPRISNVLYASNRLELRLPREFATGEVGDAVAVITLNETGDKLVDVTYVRTGCDGVRGMRASPDGKYVAVAGRYGGGVEIWSVGESGADWKLAGKDEKIDLVTDIAWL</sequence>